<feature type="region of interest" description="Disordered" evidence="1">
    <location>
        <begin position="1"/>
        <end position="59"/>
    </location>
</feature>
<dbReference type="OrthoDB" id="5241618at2"/>
<keyword evidence="4" id="KW-1185">Reference proteome</keyword>
<dbReference type="SUPFAM" id="SSF69593">
    <property type="entry name" value="Glycerol-3-phosphate (1)-acyltransferase"/>
    <property type="match status" value="1"/>
</dbReference>
<comment type="caution">
    <text evidence="3">The sequence shown here is derived from an EMBL/GenBank/DDBJ whole genome shotgun (WGS) entry which is preliminary data.</text>
</comment>
<accession>A0A542DK89</accession>
<feature type="domain" description="Phospholipid/glycerol acyltransferase" evidence="2">
    <location>
        <begin position="127"/>
        <end position="246"/>
    </location>
</feature>
<reference evidence="3 4" key="1">
    <citation type="submission" date="2019-06" db="EMBL/GenBank/DDBJ databases">
        <title>Sequencing the genomes of 1000 actinobacteria strains.</title>
        <authorList>
            <person name="Klenk H.-P."/>
        </authorList>
    </citation>
    <scope>NUCLEOTIDE SEQUENCE [LARGE SCALE GENOMIC DNA]</scope>
    <source>
        <strain evidence="3 4">DSM 45679</strain>
    </source>
</reference>
<evidence type="ECO:0000259" key="2">
    <source>
        <dbReference type="SMART" id="SM00563"/>
    </source>
</evidence>
<evidence type="ECO:0000313" key="3">
    <source>
        <dbReference type="EMBL" id="TQJ03355.1"/>
    </source>
</evidence>
<protein>
    <submittedName>
        <fullName evidence="3">1-acyl-sn-glycerol-3-phosphate acyltransferase</fullName>
    </submittedName>
</protein>
<evidence type="ECO:0000256" key="1">
    <source>
        <dbReference type="SAM" id="MobiDB-lite"/>
    </source>
</evidence>
<dbReference type="Pfam" id="PF01553">
    <property type="entry name" value="Acyltransferase"/>
    <property type="match status" value="1"/>
</dbReference>
<dbReference type="CDD" id="cd07987">
    <property type="entry name" value="LPLAT_MGAT-like"/>
    <property type="match status" value="1"/>
</dbReference>
<dbReference type="SMART" id="SM00563">
    <property type="entry name" value="PlsC"/>
    <property type="match status" value="1"/>
</dbReference>
<evidence type="ECO:0000313" key="4">
    <source>
        <dbReference type="Proteomes" id="UP000320876"/>
    </source>
</evidence>
<keyword evidence="3" id="KW-0012">Acyltransferase</keyword>
<dbReference type="PANTHER" id="PTHR22753:SF14">
    <property type="entry name" value="MONOACYLGLYCEROL_DIACYLGLYCEROL O-ACYLTRANSFERASE"/>
    <property type="match status" value="1"/>
</dbReference>
<proteinExistence type="predicted"/>
<dbReference type="InterPro" id="IPR002123">
    <property type="entry name" value="Plipid/glycerol_acylTrfase"/>
</dbReference>
<sequence length="340" mass="37316">MTDGAEARIIPLHGREHAVQPEPAARSGDAAPEPEHTVLPLPARPVHTSPATAEEKELLDAESLPEALVRALEFVRNRLTGDYPVDEFGFDPELTDMLLLPPLRLLYRKWFRVSTHGVHNLPLDGGALVVCNHSGVLPLDSLMTALAVHDEHPRRRYLRMLGADLVFRSPLLGALARKSGQTLACNPDAERLLRSGELVGVWPEGFKGVGKPFSSRYKLQRFGRGGFVSAALRTGVPIVPCSIVGAEEIYPKIGDIKPLARLLGLPYFPVTPFFPLLGPLGAVPLPTKWHIEFGEPIATEDLPADAAEDPMLVFSLTDQVRESVQQTLYRRLALRTGVFH</sequence>
<name>A0A542DK89_AMYCI</name>
<dbReference type="GO" id="GO:0016746">
    <property type="term" value="F:acyltransferase activity"/>
    <property type="evidence" value="ECO:0007669"/>
    <property type="project" value="UniProtKB-KW"/>
</dbReference>
<dbReference type="Proteomes" id="UP000320876">
    <property type="component" value="Unassembled WGS sequence"/>
</dbReference>
<dbReference type="GO" id="GO:0016020">
    <property type="term" value="C:membrane"/>
    <property type="evidence" value="ECO:0007669"/>
    <property type="project" value="TreeGrafter"/>
</dbReference>
<dbReference type="RefSeq" id="WP_141999029.1">
    <property type="nucleotide sequence ID" value="NZ_VFML01000001.1"/>
</dbReference>
<gene>
    <name evidence="3" type="ORF">FB471_3111</name>
</gene>
<keyword evidence="3" id="KW-0808">Transferase</keyword>
<dbReference type="EMBL" id="VFML01000001">
    <property type="protein sequence ID" value="TQJ03355.1"/>
    <property type="molecule type" value="Genomic_DNA"/>
</dbReference>
<organism evidence="3 4">
    <name type="scientific">Amycolatopsis cihanbeyliensis</name>
    <dbReference type="NCBI Taxonomy" id="1128664"/>
    <lineage>
        <taxon>Bacteria</taxon>
        <taxon>Bacillati</taxon>
        <taxon>Actinomycetota</taxon>
        <taxon>Actinomycetes</taxon>
        <taxon>Pseudonocardiales</taxon>
        <taxon>Pseudonocardiaceae</taxon>
        <taxon>Amycolatopsis</taxon>
    </lineage>
</organism>
<dbReference type="AlphaFoldDB" id="A0A542DK89"/>
<dbReference type="PANTHER" id="PTHR22753">
    <property type="entry name" value="TRANSMEMBRANE PROTEIN 68"/>
    <property type="match status" value="1"/>
</dbReference>